<feature type="non-terminal residue" evidence="1">
    <location>
        <position position="1"/>
    </location>
</feature>
<accession>X1JA94</accession>
<protein>
    <submittedName>
        <fullName evidence="1">Uncharacterized protein</fullName>
    </submittedName>
</protein>
<dbReference type="EMBL" id="BARU01049112">
    <property type="protein sequence ID" value="GAH90892.1"/>
    <property type="molecule type" value="Genomic_DNA"/>
</dbReference>
<name>X1JA94_9ZZZZ</name>
<evidence type="ECO:0000313" key="1">
    <source>
        <dbReference type="EMBL" id="GAH90892.1"/>
    </source>
</evidence>
<reference evidence="1" key="1">
    <citation type="journal article" date="2014" name="Front. Microbiol.">
        <title>High frequency of phylogenetically diverse reductive dehalogenase-homologous genes in deep subseafloor sedimentary metagenomes.</title>
        <authorList>
            <person name="Kawai M."/>
            <person name="Futagami T."/>
            <person name="Toyoda A."/>
            <person name="Takaki Y."/>
            <person name="Nishi S."/>
            <person name="Hori S."/>
            <person name="Arai W."/>
            <person name="Tsubouchi T."/>
            <person name="Morono Y."/>
            <person name="Uchiyama I."/>
            <person name="Ito T."/>
            <person name="Fujiyama A."/>
            <person name="Inagaki F."/>
            <person name="Takami H."/>
        </authorList>
    </citation>
    <scope>NUCLEOTIDE SEQUENCE</scope>
    <source>
        <strain evidence="1">Expedition CK06-06</strain>
    </source>
</reference>
<dbReference type="AlphaFoldDB" id="X1JA94"/>
<sequence>QGLEVIAITNPRNPTYSGSLAVPCPETYA</sequence>
<proteinExistence type="predicted"/>
<organism evidence="1">
    <name type="scientific">marine sediment metagenome</name>
    <dbReference type="NCBI Taxonomy" id="412755"/>
    <lineage>
        <taxon>unclassified sequences</taxon>
        <taxon>metagenomes</taxon>
        <taxon>ecological metagenomes</taxon>
    </lineage>
</organism>
<gene>
    <name evidence="1" type="ORF">S03H2_72539</name>
</gene>
<comment type="caution">
    <text evidence="1">The sequence shown here is derived from an EMBL/GenBank/DDBJ whole genome shotgun (WGS) entry which is preliminary data.</text>
</comment>